<evidence type="ECO:0000313" key="4">
    <source>
        <dbReference type="Proteomes" id="UP000266841"/>
    </source>
</evidence>
<sequence length="114" mass="12187">MKTIVGAGAVAFLLSSLVKSNELGTRQHSRLTADQEYDEQTAMDNASSLFAPAPKSHKSKVGKYQKGSKGSKGAGQNTRGPDKPAGGGRSRGPDKCLDKWSEIAQQKKYSYQSP</sequence>
<protein>
    <recommendedName>
        <fullName evidence="5">RxLR effector protein</fullName>
    </recommendedName>
</protein>
<dbReference type="eggNOG" id="ENOG502S55Z">
    <property type="taxonomic scope" value="Eukaryota"/>
</dbReference>
<evidence type="ECO:0008006" key="5">
    <source>
        <dbReference type="Google" id="ProtNLM"/>
    </source>
</evidence>
<feature type="signal peptide" evidence="2">
    <location>
        <begin position="1"/>
        <end position="20"/>
    </location>
</feature>
<keyword evidence="4" id="KW-1185">Reference proteome</keyword>
<dbReference type="Proteomes" id="UP000266841">
    <property type="component" value="Unassembled WGS sequence"/>
</dbReference>
<feature type="region of interest" description="Disordered" evidence="1">
    <location>
        <begin position="42"/>
        <end position="97"/>
    </location>
</feature>
<feature type="chain" id="PRO_5003841552" description="RxLR effector protein" evidence="2">
    <location>
        <begin position="21"/>
        <end position="114"/>
    </location>
</feature>
<gene>
    <name evidence="3" type="ORF">THAOC_15152</name>
</gene>
<organism evidence="3 4">
    <name type="scientific">Thalassiosira oceanica</name>
    <name type="common">Marine diatom</name>
    <dbReference type="NCBI Taxonomy" id="159749"/>
    <lineage>
        <taxon>Eukaryota</taxon>
        <taxon>Sar</taxon>
        <taxon>Stramenopiles</taxon>
        <taxon>Ochrophyta</taxon>
        <taxon>Bacillariophyta</taxon>
        <taxon>Coscinodiscophyceae</taxon>
        <taxon>Thalassiosirophycidae</taxon>
        <taxon>Thalassiosirales</taxon>
        <taxon>Thalassiosiraceae</taxon>
        <taxon>Thalassiosira</taxon>
    </lineage>
</organism>
<dbReference type="EMBL" id="AGNL01017595">
    <property type="protein sequence ID" value="EJK64142.1"/>
    <property type="molecule type" value="Genomic_DNA"/>
</dbReference>
<evidence type="ECO:0000313" key="3">
    <source>
        <dbReference type="EMBL" id="EJK64142.1"/>
    </source>
</evidence>
<accession>K0T138</accession>
<reference evidence="3 4" key="1">
    <citation type="journal article" date="2012" name="Genome Biol.">
        <title>Genome and low-iron response of an oceanic diatom adapted to chronic iron limitation.</title>
        <authorList>
            <person name="Lommer M."/>
            <person name="Specht M."/>
            <person name="Roy A.S."/>
            <person name="Kraemer L."/>
            <person name="Andreson R."/>
            <person name="Gutowska M.A."/>
            <person name="Wolf J."/>
            <person name="Bergner S.V."/>
            <person name="Schilhabel M.B."/>
            <person name="Klostermeier U.C."/>
            <person name="Beiko R.G."/>
            <person name="Rosenstiel P."/>
            <person name="Hippler M."/>
            <person name="Laroche J."/>
        </authorList>
    </citation>
    <scope>NUCLEOTIDE SEQUENCE [LARGE SCALE GENOMIC DNA]</scope>
    <source>
        <strain evidence="3 4">CCMP1005</strain>
    </source>
</reference>
<comment type="caution">
    <text evidence="3">The sequence shown here is derived from an EMBL/GenBank/DDBJ whole genome shotgun (WGS) entry which is preliminary data.</text>
</comment>
<dbReference type="AlphaFoldDB" id="K0T138"/>
<keyword evidence="2" id="KW-0732">Signal</keyword>
<evidence type="ECO:0000256" key="2">
    <source>
        <dbReference type="SAM" id="SignalP"/>
    </source>
</evidence>
<evidence type="ECO:0000256" key="1">
    <source>
        <dbReference type="SAM" id="MobiDB-lite"/>
    </source>
</evidence>
<proteinExistence type="predicted"/>
<name>K0T138_THAOC</name>